<evidence type="ECO:0000313" key="3">
    <source>
        <dbReference type="Proteomes" id="UP000179807"/>
    </source>
</evidence>
<evidence type="ECO:0000313" key="2">
    <source>
        <dbReference type="EMBL" id="OHT11092.1"/>
    </source>
</evidence>
<gene>
    <name evidence="2" type="ORF">TRFO_04034</name>
</gene>
<dbReference type="VEuPathDB" id="TrichDB:TRFO_04034"/>
<reference evidence="2" key="1">
    <citation type="submission" date="2016-10" db="EMBL/GenBank/DDBJ databases">
        <authorList>
            <person name="Benchimol M."/>
            <person name="Almeida L.G."/>
            <person name="Vasconcelos A.T."/>
            <person name="Perreira-Neves A."/>
            <person name="Rosa I.A."/>
            <person name="Tasca T."/>
            <person name="Bogo M.R."/>
            <person name="de Souza W."/>
        </authorList>
    </citation>
    <scope>NUCLEOTIDE SEQUENCE [LARGE SCALE GENOMIC DNA]</scope>
    <source>
        <strain evidence="2">K</strain>
    </source>
</reference>
<dbReference type="Proteomes" id="UP000179807">
    <property type="component" value="Unassembled WGS sequence"/>
</dbReference>
<dbReference type="SUPFAM" id="SSF48403">
    <property type="entry name" value="Ankyrin repeat"/>
    <property type="match status" value="1"/>
</dbReference>
<dbReference type="EMBL" id="MLAK01000594">
    <property type="protein sequence ID" value="OHT11092.1"/>
    <property type="molecule type" value="Genomic_DNA"/>
</dbReference>
<protein>
    <submittedName>
        <fullName evidence="2">Uncharacterized protein</fullName>
    </submittedName>
</protein>
<comment type="caution">
    <text evidence="2">The sequence shown here is derived from an EMBL/GenBank/DDBJ whole genome shotgun (WGS) entry which is preliminary data.</text>
</comment>
<keyword evidence="3" id="KW-1185">Reference proteome</keyword>
<dbReference type="PANTHER" id="PTHR24159">
    <property type="match status" value="1"/>
</dbReference>
<organism evidence="2 3">
    <name type="scientific">Tritrichomonas foetus</name>
    <dbReference type="NCBI Taxonomy" id="1144522"/>
    <lineage>
        <taxon>Eukaryota</taxon>
        <taxon>Metamonada</taxon>
        <taxon>Parabasalia</taxon>
        <taxon>Tritrichomonadida</taxon>
        <taxon>Tritrichomonadidae</taxon>
        <taxon>Tritrichomonas</taxon>
    </lineage>
</organism>
<dbReference type="InterPro" id="IPR036770">
    <property type="entry name" value="Ankyrin_rpt-contain_sf"/>
</dbReference>
<dbReference type="Gene3D" id="1.25.40.20">
    <property type="entry name" value="Ankyrin repeat-containing domain"/>
    <property type="match status" value="1"/>
</dbReference>
<dbReference type="GeneID" id="94826348"/>
<dbReference type="RefSeq" id="XP_068364228.1">
    <property type="nucleotide sequence ID" value="XM_068491644.1"/>
</dbReference>
<sequence length="544" mass="63470">MTQEIVPICELLEPDQLKQAELIQDLQSWLFDLSTENYNFTRQNIIDSVFIKSKDGVEQLARNIFFAGRFRAMNIELLSDLVSELNSRSSEKNSLKYLKDFLMESFFSKAFHDEYSYKETWRYFFLYQCMKRKVYSDIEIIYQIKLFYQNHLVKEKEIGLYKIICAWFAPEIEKNAPELFATFEEAESIDAVDENDSNENKTNDNNYEELNETTNLKEKNENDNNETEINETEKINQNSEQIEENNLNNHINNNDNYNEAVQLEDNNQIPNIFIHSTHKDSLENENNNDEQNNNSTNCYNNHYFHHKCHTDSSYGLEEDNDLPPIIFQGNEENETRVFDVLKNQGFDLETFKADNWAFYNQCRDFGYTIDPLVYALITDNDDELQSLTSSPNFETETIIDPSLFSRSAILQDNTTPICFAAAMGAVKCFKFLLVNNAVLECETMNEYSTTIASFAVAGGSNEIVRLLYQKNCDFQEALFVAVQYHRTDIFKWLYQNVLSVDIETSSLRYGTLLHRAAKSNNVTLSIFCMEHRCDVNRPVANRFN</sequence>
<dbReference type="PANTHER" id="PTHR24159:SF5">
    <property type="entry name" value="ANK_REP_REGION DOMAIN-CONTAINING PROTEIN"/>
    <property type="match status" value="1"/>
</dbReference>
<accession>A0A1J4KMR4</accession>
<dbReference type="SMART" id="SM00248">
    <property type="entry name" value="ANK"/>
    <property type="match status" value="3"/>
</dbReference>
<dbReference type="InterPro" id="IPR002110">
    <property type="entry name" value="Ankyrin_rpt"/>
</dbReference>
<feature type="region of interest" description="Disordered" evidence="1">
    <location>
        <begin position="190"/>
        <end position="235"/>
    </location>
</feature>
<dbReference type="AlphaFoldDB" id="A0A1J4KMR4"/>
<proteinExistence type="predicted"/>
<name>A0A1J4KMR4_9EUKA</name>
<evidence type="ECO:0000256" key="1">
    <source>
        <dbReference type="SAM" id="MobiDB-lite"/>
    </source>
</evidence>